<keyword evidence="12" id="KW-1185">Reference proteome</keyword>
<keyword evidence="6" id="KW-1133">Transmembrane helix</keyword>
<evidence type="ECO:0000313" key="12">
    <source>
        <dbReference type="Proteomes" id="UP000594261"/>
    </source>
</evidence>
<accession>A0A7N2L6N7</accession>
<evidence type="ECO:0000256" key="6">
    <source>
        <dbReference type="ARBA" id="ARBA00022989"/>
    </source>
</evidence>
<dbReference type="InParanoid" id="A0A7N2L6N7"/>
<dbReference type="Gene3D" id="3.80.10.10">
    <property type="entry name" value="Ribonuclease Inhibitor"/>
    <property type="match status" value="2"/>
</dbReference>
<dbReference type="EMBL" id="LRBV02000003">
    <property type="status" value="NOT_ANNOTATED_CDS"/>
    <property type="molecule type" value="Genomic_DNA"/>
</dbReference>
<dbReference type="OMA" id="SHDSAQN"/>
<dbReference type="Pfam" id="PF08263">
    <property type="entry name" value="LRRNT_2"/>
    <property type="match status" value="1"/>
</dbReference>
<dbReference type="Gramene" id="QL03p021281:mrna">
    <property type="protein sequence ID" value="QL03p021281:mrna"/>
    <property type="gene ID" value="QL03p021281"/>
</dbReference>
<dbReference type="SUPFAM" id="SSF52058">
    <property type="entry name" value="L domain-like"/>
    <property type="match status" value="1"/>
</dbReference>
<evidence type="ECO:0000256" key="3">
    <source>
        <dbReference type="ARBA" id="ARBA00022692"/>
    </source>
</evidence>
<dbReference type="PROSITE" id="PS51450">
    <property type="entry name" value="LRR"/>
    <property type="match status" value="1"/>
</dbReference>
<dbReference type="GO" id="GO:0016020">
    <property type="term" value="C:membrane"/>
    <property type="evidence" value="ECO:0007669"/>
    <property type="project" value="UniProtKB-SubCell"/>
</dbReference>
<evidence type="ECO:0000259" key="10">
    <source>
        <dbReference type="Pfam" id="PF08263"/>
    </source>
</evidence>
<evidence type="ECO:0000256" key="7">
    <source>
        <dbReference type="ARBA" id="ARBA00023136"/>
    </source>
</evidence>
<keyword evidence="7" id="KW-0472">Membrane</keyword>
<evidence type="ECO:0000256" key="4">
    <source>
        <dbReference type="ARBA" id="ARBA00022729"/>
    </source>
</evidence>
<dbReference type="Pfam" id="PF13855">
    <property type="entry name" value="LRR_8"/>
    <property type="match status" value="1"/>
</dbReference>
<comment type="subcellular location">
    <subcellularLocation>
        <location evidence="1">Membrane</location>
        <topology evidence="1">Single-pass type I membrane protein</topology>
    </subcellularLocation>
</comment>
<keyword evidence="2" id="KW-0433">Leucine-rich repeat</keyword>
<proteinExistence type="predicted"/>
<dbReference type="InterPro" id="IPR032675">
    <property type="entry name" value="LRR_dom_sf"/>
</dbReference>
<dbReference type="PANTHER" id="PTHR48061:SF12">
    <property type="entry name" value="DISEASE RESISTANCE LIKE PROTEIN"/>
    <property type="match status" value="1"/>
</dbReference>
<organism evidence="11 12">
    <name type="scientific">Quercus lobata</name>
    <name type="common">Valley oak</name>
    <dbReference type="NCBI Taxonomy" id="97700"/>
    <lineage>
        <taxon>Eukaryota</taxon>
        <taxon>Viridiplantae</taxon>
        <taxon>Streptophyta</taxon>
        <taxon>Embryophyta</taxon>
        <taxon>Tracheophyta</taxon>
        <taxon>Spermatophyta</taxon>
        <taxon>Magnoliopsida</taxon>
        <taxon>eudicotyledons</taxon>
        <taxon>Gunneridae</taxon>
        <taxon>Pentapetalae</taxon>
        <taxon>rosids</taxon>
        <taxon>fabids</taxon>
        <taxon>Fagales</taxon>
        <taxon>Fagaceae</taxon>
        <taxon>Quercus</taxon>
    </lineage>
</organism>
<sequence length="439" mass="49163">MLALIDPFAHPKTRSWKLEGVNEDCCSWEGVECNEDTGHMIGLDLSSSCLYGSILPWSPTAAFYALFNFKGLILLITTSTSPRCRLSRLTYLNLSNSLFSGNIPSKFSDLSKLTSLDLSYNSRLHLRSLKDLVQNLTGLKDLRLRVTFNEDLAGSLPEFYFSSPLKILWLWDTAFSGKLPASIGNLDSLKELYIGVGNFWGSTPPSIVNFPWLQLQILDLRFNKLQALPQIPPPATTVYLVANNMIQEQIPSQICSLSSLYSIDLSNNKFRGILPDCLRNFSSSLSILNLRGNIFHGVIPQLCAKGSIIKMTDLSQNQFTGILPRSLSNCGMLEILNLGSNQLKDVFPSWLGTLPELSVLILRHNGFHGVVGSPTTMFEAPKLHILDLSATKFTGKLPFKYFRNWKFVKDDTNNFTQMRAFRLIPLAGFSCMNITLTQW</sequence>
<keyword evidence="3" id="KW-0812">Transmembrane</keyword>
<dbReference type="InterPro" id="IPR013210">
    <property type="entry name" value="LRR_N_plant-typ"/>
</dbReference>
<dbReference type="PANTHER" id="PTHR48061">
    <property type="entry name" value="LEUCINE-RICH REPEAT RECEPTOR PROTEIN KINASE EMS1-LIKE-RELATED"/>
    <property type="match status" value="1"/>
</dbReference>
<evidence type="ECO:0000256" key="8">
    <source>
        <dbReference type="ARBA" id="ARBA00023170"/>
    </source>
</evidence>
<evidence type="ECO:0000256" key="1">
    <source>
        <dbReference type="ARBA" id="ARBA00004479"/>
    </source>
</evidence>
<dbReference type="Proteomes" id="UP000594261">
    <property type="component" value="Chromosome 3"/>
</dbReference>
<keyword evidence="8" id="KW-0675">Receptor</keyword>
<dbReference type="InterPro" id="IPR001611">
    <property type="entry name" value="Leu-rich_rpt"/>
</dbReference>
<reference evidence="11 12" key="1">
    <citation type="journal article" date="2016" name="G3 (Bethesda)">
        <title>First Draft Assembly and Annotation of the Genome of a California Endemic Oak Quercus lobata Nee (Fagaceae).</title>
        <authorList>
            <person name="Sork V.L."/>
            <person name="Fitz-Gibbon S.T."/>
            <person name="Puiu D."/>
            <person name="Crepeau M."/>
            <person name="Gugger P.F."/>
            <person name="Sherman R."/>
            <person name="Stevens K."/>
            <person name="Langley C.H."/>
            <person name="Pellegrini M."/>
            <person name="Salzberg S.L."/>
        </authorList>
    </citation>
    <scope>NUCLEOTIDE SEQUENCE [LARGE SCALE GENOMIC DNA]</scope>
    <source>
        <strain evidence="11 12">cv. SW786</strain>
    </source>
</reference>
<dbReference type="InterPro" id="IPR046956">
    <property type="entry name" value="RLP23-like"/>
</dbReference>
<evidence type="ECO:0000313" key="11">
    <source>
        <dbReference type="EnsemblPlants" id="QL03p021281:mrna"/>
    </source>
</evidence>
<evidence type="ECO:0000256" key="2">
    <source>
        <dbReference type="ARBA" id="ARBA00022614"/>
    </source>
</evidence>
<dbReference type="EnsemblPlants" id="QL03p021281:mrna">
    <property type="protein sequence ID" value="QL03p021281:mrna"/>
    <property type="gene ID" value="QL03p021281"/>
</dbReference>
<dbReference type="Pfam" id="PF00560">
    <property type="entry name" value="LRR_1"/>
    <property type="match status" value="2"/>
</dbReference>
<keyword evidence="9" id="KW-0325">Glycoprotein</keyword>
<reference evidence="11" key="2">
    <citation type="submission" date="2021-01" db="UniProtKB">
        <authorList>
            <consortium name="EnsemblPlants"/>
        </authorList>
    </citation>
    <scope>IDENTIFICATION</scope>
</reference>
<keyword evidence="4" id="KW-0732">Signal</keyword>
<protein>
    <recommendedName>
        <fullName evidence="10">Leucine-rich repeat-containing N-terminal plant-type domain-containing protein</fullName>
    </recommendedName>
</protein>
<feature type="domain" description="Leucine-rich repeat-containing N-terminal plant-type" evidence="10">
    <location>
        <begin position="3"/>
        <end position="34"/>
    </location>
</feature>
<evidence type="ECO:0000256" key="5">
    <source>
        <dbReference type="ARBA" id="ARBA00022737"/>
    </source>
</evidence>
<keyword evidence="5" id="KW-0677">Repeat</keyword>
<dbReference type="AlphaFoldDB" id="A0A7N2L6N7"/>
<evidence type="ECO:0000256" key="9">
    <source>
        <dbReference type="ARBA" id="ARBA00023180"/>
    </source>
</evidence>
<name>A0A7N2L6N7_QUELO</name>